<name>A0ABP8XIK9_9ACTN</name>
<dbReference type="Pfam" id="PF12806">
    <property type="entry name" value="Acyl-CoA_dh_C"/>
    <property type="match status" value="1"/>
</dbReference>
<accession>A0ABP8XIK9</accession>
<gene>
    <name evidence="10" type="ORF">GCM10023349_26630</name>
</gene>
<dbReference type="InterPro" id="IPR006091">
    <property type="entry name" value="Acyl-CoA_Oxase/DH_mid-dom"/>
</dbReference>
<keyword evidence="11" id="KW-1185">Reference proteome</keyword>
<dbReference type="Proteomes" id="UP001499974">
    <property type="component" value="Unassembled WGS sequence"/>
</dbReference>
<reference evidence="11" key="1">
    <citation type="journal article" date="2019" name="Int. J. Syst. Evol. Microbiol.">
        <title>The Global Catalogue of Microorganisms (GCM) 10K type strain sequencing project: providing services to taxonomists for standard genome sequencing and annotation.</title>
        <authorList>
            <consortium name="The Broad Institute Genomics Platform"/>
            <consortium name="The Broad Institute Genome Sequencing Center for Infectious Disease"/>
            <person name="Wu L."/>
            <person name="Ma J."/>
        </authorList>
    </citation>
    <scope>NUCLEOTIDE SEQUENCE [LARGE SCALE GENOMIC DNA]</scope>
    <source>
        <strain evidence="11">JCM 18531</strain>
    </source>
</reference>
<dbReference type="PANTHER" id="PTHR42803">
    <property type="entry name" value="ACYL-COA DEHYDROGENASE"/>
    <property type="match status" value="1"/>
</dbReference>
<evidence type="ECO:0000256" key="2">
    <source>
        <dbReference type="ARBA" id="ARBA00009347"/>
    </source>
</evidence>
<evidence type="ECO:0000259" key="9">
    <source>
        <dbReference type="Pfam" id="PF12806"/>
    </source>
</evidence>
<evidence type="ECO:0000256" key="6">
    <source>
        <dbReference type="RuleBase" id="RU362125"/>
    </source>
</evidence>
<protein>
    <submittedName>
        <fullName evidence="10">Acyl-CoA dehydrogenase</fullName>
    </submittedName>
</protein>
<dbReference type="SUPFAM" id="SSF56645">
    <property type="entry name" value="Acyl-CoA dehydrogenase NM domain-like"/>
    <property type="match status" value="1"/>
</dbReference>
<evidence type="ECO:0000313" key="11">
    <source>
        <dbReference type="Proteomes" id="UP001499974"/>
    </source>
</evidence>
<evidence type="ECO:0000259" key="8">
    <source>
        <dbReference type="Pfam" id="PF02770"/>
    </source>
</evidence>
<dbReference type="InterPro" id="IPR025878">
    <property type="entry name" value="Acyl-CoA_dh-like_C_dom"/>
</dbReference>
<evidence type="ECO:0000256" key="3">
    <source>
        <dbReference type="ARBA" id="ARBA00022630"/>
    </source>
</evidence>
<sequence length="619" mass="67467">MSHYKSNIRDIEFNLFEVFGRGEVLGAGPFAEVDTETAREILSEVDRLARGDLAESFVDADRNPPVFDPATNTAPLPESFKKSYRAWMDAEYWRLSTFAELGGTPAPSSINWAMGELVLGANPAIWMYGAGPMFAGVLYRNGNERDRKIAQLVVDKGWNTTMVLTEPDAGSDVGAGRAKATLNEDGTWNIEGVKRFITSAEGDLSDNIIHMVLARPVGVEGVGGPGTKGLSLFIVPKFHITDLETGELGERNGAYVTNVEHKMGIKVSNTCELTFGDPQVGGGEPAVGYLLGEVHNGIAQMFQVIENARMMVGTKAIATLSTGYLNALEFAKERVQGADLAQSADKTAPRVTITHHPDVRRSLMTQKSYAEAMRALMLYTATWQDAVMIAEHNGERDELAEKVNDLLLPIVKGYGSEKSWTLLGTESLQTFGGSGFLQEYPIEQYVRDAKIDTLYEGTTAIQGQDFFFRKIVKDQGAALGHLAGEISKFIESEAGNGRLKVERELLATALDDAQAIVGHMINDLMSAQDETRNIYKVGLNTSRLLMVLGDVVCGWLLLRQAEVALEKLGGDPGKDKAFYEGKVAAAQYFAQSVLPKITAERQLAEATDLAIMDLDEASF</sequence>
<dbReference type="Pfam" id="PF02770">
    <property type="entry name" value="Acyl-CoA_dh_M"/>
    <property type="match status" value="1"/>
</dbReference>
<comment type="cofactor">
    <cofactor evidence="1 6">
        <name>FAD</name>
        <dbReference type="ChEBI" id="CHEBI:57692"/>
    </cofactor>
</comment>
<dbReference type="RefSeq" id="WP_345521789.1">
    <property type="nucleotide sequence ID" value="NZ_BAABKM010000002.1"/>
</dbReference>
<keyword evidence="3 6" id="KW-0285">Flavoprotein</keyword>
<dbReference type="InterPro" id="IPR036250">
    <property type="entry name" value="AcylCo_DH-like_C"/>
</dbReference>
<feature type="domain" description="Acyl-CoA oxidase/dehydrogenase middle" evidence="8">
    <location>
        <begin position="162"/>
        <end position="276"/>
    </location>
</feature>
<evidence type="ECO:0000259" key="7">
    <source>
        <dbReference type="Pfam" id="PF00441"/>
    </source>
</evidence>
<dbReference type="Gene3D" id="1.20.140.10">
    <property type="entry name" value="Butyryl-CoA Dehydrogenase, subunit A, domain 3"/>
    <property type="match status" value="1"/>
</dbReference>
<dbReference type="Gene3D" id="2.40.110.20">
    <property type="match status" value="1"/>
</dbReference>
<feature type="domain" description="Acyl-CoA dehydrogenase/oxidase C-terminal" evidence="7">
    <location>
        <begin position="296"/>
        <end position="463"/>
    </location>
</feature>
<keyword evidence="5 6" id="KW-0560">Oxidoreductase</keyword>
<comment type="similarity">
    <text evidence="2 6">Belongs to the acyl-CoA dehydrogenase family.</text>
</comment>
<proteinExistence type="inferred from homology"/>
<dbReference type="InterPro" id="IPR009100">
    <property type="entry name" value="AcylCoA_DH/oxidase_NM_dom_sf"/>
</dbReference>
<evidence type="ECO:0000256" key="1">
    <source>
        <dbReference type="ARBA" id="ARBA00001974"/>
    </source>
</evidence>
<evidence type="ECO:0000256" key="4">
    <source>
        <dbReference type="ARBA" id="ARBA00022827"/>
    </source>
</evidence>
<evidence type="ECO:0000256" key="5">
    <source>
        <dbReference type="ARBA" id="ARBA00023002"/>
    </source>
</evidence>
<dbReference type="PANTHER" id="PTHR42803:SF1">
    <property type="entry name" value="BROAD-SPECIFICITY LINEAR ACYL-COA DEHYDROGENASE FADE5"/>
    <property type="match status" value="1"/>
</dbReference>
<feature type="domain" description="Acetyl-CoA dehydrogenase-like C-terminal" evidence="9">
    <location>
        <begin position="482"/>
        <end position="615"/>
    </location>
</feature>
<dbReference type="Pfam" id="PF00441">
    <property type="entry name" value="Acyl-CoA_dh_1"/>
    <property type="match status" value="1"/>
</dbReference>
<comment type="caution">
    <text evidence="10">The sequence shown here is derived from an EMBL/GenBank/DDBJ whole genome shotgun (WGS) entry which is preliminary data.</text>
</comment>
<dbReference type="EMBL" id="BAABKM010000002">
    <property type="protein sequence ID" value="GAA4706946.1"/>
    <property type="molecule type" value="Genomic_DNA"/>
</dbReference>
<dbReference type="InterPro" id="IPR009075">
    <property type="entry name" value="AcylCo_DH/oxidase_C"/>
</dbReference>
<keyword evidence="4 6" id="KW-0274">FAD</keyword>
<organism evidence="10 11">
    <name type="scientific">Nocardioides conyzicola</name>
    <dbReference type="NCBI Taxonomy" id="1651781"/>
    <lineage>
        <taxon>Bacteria</taxon>
        <taxon>Bacillati</taxon>
        <taxon>Actinomycetota</taxon>
        <taxon>Actinomycetes</taxon>
        <taxon>Propionibacteriales</taxon>
        <taxon>Nocardioidaceae</taxon>
        <taxon>Nocardioides</taxon>
    </lineage>
</organism>
<dbReference type="SUPFAM" id="SSF47203">
    <property type="entry name" value="Acyl-CoA dehydrogenase C-terminal domain-like"/>
    <property type="match status" value="1"/>
</dbReference>
<evidence type="ECO:0000313" key="10">
    <source>
        <dbReference type="EMBL" id="GAA4706946.1"/>
    </source>
</evidence>
<dbReference type="InterPro" id="IPR052166">
    <property type="entry name" value="Diverse_Acyl-CoA_DH"/>
</dbReference>